<evidence type="ECO:0000313" key="9">
    <source>
        <dbReference type="Proteomes" id="UP000224854"/>
    </source>
</evidence>
<dbReference type="OrthoDB" id="248495at2759"/>
<feature type="compositionally biased region" description="Polar residues" evidence="5">
    <location>
        <begin position="626"/>
        <end position="635"/>
    </location>
</feature>
<feature type="domain" description="Protein kinase" evidence="6">
    <location>
        <begin position="855"/>
        <end position="1189"/>
    </location>
</feature>
<dbReference type="Pfam" id="PF08311">
    <property type="entry name" value="Mad3_BUB1_I"/>
    <property type="match status" value="1"/>
</dbReference>
<accession>A0A2C5ZFT8</accession>
<keyword evidence="2" id="KW-0158">Chromosome</keyword>
<keyword evidence="4" id="KW-0137">Centromere</keyword>
<evidence type="ECO:0000256" key="2">
    <source>
        <dbReference type="ARBA" id="ARBA00022454"/>
    </source>
</evidence>
<dbReference type="GO" id="GO:0005634">
    <property type="term" value="C:nucleus"/>
    <property type="evidence" value="ECO:0007669"/>
    <property type="project" value="TreeGrafter"/>
</dbReference>
<evidence type="ECO:0000259" key="7">
    <source>
        <dbReference type="PROSITE" id="PS51489"/>
    </source>
</evidence>
<dbReference type="PANTHER" id="PTHR14030:SF4">
    <property type="entry name" value="BUB1 KINASE, ISOFORM A-RELATED"/>
    <property type="match status" value="1"/>
</dbReference>
<reference evidence="8 9" key="1">
    <citation type="submission" date="2017-06" db="EMBL/GenBank/DDBJ databases">
        <title>Ant-infecting Ophiocordyceps genomes reveal a high diversity of potential behavioral manipulation genes and a possible major role for enterotoxins.</title>
        <authorList>
            <person name="De Bekker C."/>
            <person name="Evans H.C."/>
            <person name="Brachmann A."/>
            <person name="Hughes D.P."/>
        </authorList>
    </citation>
    <scope>NUCLEOTIDE SEQUENCE [LARGE SCALE GENOMIC DNA]</scope>
    <source>
        <strain evidence="8 9">1348a</strain>
    </source>
</reference>
<dbReference type="Proteomes" id="UP000224854">
    <property type="component" value="Unassembled WGS sequence"/>
</dbReference>
<feature type="region of interest" description="Disordered" evidence="5">
    <location>
        <begin position="600"/>
        <end position="643"/>
    </location>
</feature>
<dbReference type="SUPFAM" id="SSF56112">
    <property type="entry name" value="Protein kinase-like (PK-like)"/>
    <property type="match status" value="1"/>
</dbReference>
<dbReference type="InterPro" id="IPR000719">
    <property type="entry name" value="Prot_kinase_dom"/>
</dbReference>
<dbReference type="AlphaFoldDB" id="A0A2C5ZFT8"/>
<dbReference type="EMBL" id="NJEU01000240">
    <property type="protein sequence ID" value="PHH78061.1"/>
    <property type="molecule type" value="Genomic_DNA"/>
</dbReference>
<dbReference type="PROSITE" id="PS00108">
    <property type="entry name" value="PROTEIN_KINASE_ST"/>
    <property type="match status" value="1"/>
</dbReference>
<dbReference type="FunFam" id="1.25.40.430:FF:000003">
    <property type="entry name" value="Checkpoint serine/threonine-protein kinase BUB1"/>
    <property type="match status" value="1"/>
</dbReference>
<dbReference type="InterPro" id="IPR011009">
    <property type="entry name" value="Kinase-like_dom_sf"/>
</dbReference>
<dbReference type="InterPro" id="IPR008271">
    <property type="entry name" value="Ser/Thr_kinase_AS"/>
</dbReference>
<comment type="subcellular location">
    <subcellularLocation>
        <location evidence="1">Chromosome</location>
        <location evidence="1">Centromere</location>
        <location evidence="1">Kinetochore</location>
    </subcellularLocation>
</comment>
<protein>
    <recommendedName>
        <fullName evidence="10">BUB protein kinase</fullName>
    </recommendedName>
</protein>
<proteinExistence type="predicted"/>
<comment type="caution">
    <text evidence="8">The sequence shown here is derived from an EMBL/GenBank/DDBJ whole genome shotgun (WGS) entry which is preliminary data.</text>
</comment>
<dbReference type="SMART" id="SM00220">
    <property type="entry name" value="S_TKc"/>
    <property type="match status" value="1"/>
</dbReference>
<feature type="region of interest" description="Disordered" evidence="5">
    <location>
        <begin position="535"/>
        <end position="579"/>
    </location>
</feature>
<dbReference type="InterPro" id="IPR015661">
    <property type="entry name" value="Bub1/Mad3"/>
</dbReference>
<dbReference type="InterPro" id="IPR013212">
    <property type="entry name" value="Mad3/Bub1_I"/>
</dbReference>
<feature type="compositionally biased region" description="Acidic residues" evidence="5">
    <location>
        <begin position="558"/>
        <end position="570"/>
    </location>
</feature>
<dbReference type="GO" id="GO:0005524">
    <property type="term" value="F:ATP binding"/>
    <property type="evidence" value="ECO:0007669"/>
    <property type="project" value="InterPro"/>
</dbReference>
<keyword evidence="9" id="KW-1185">Reference proteome</keyword>
<dbReference type="SMART" id="SM00777">
    <property type="entry name" value="Mad3_BUB1_I"/>
    <property type="match status" value="1"/>
</dbReference>
<evidence type="ECO:0000313" key="8">
    <source>
        <dbReference type="EMBL" id="PHH78061.1"/>
    </source>
</evidence>
<dbReference type="Gene3D" id="1.10.510.10">
    <property type="entry name" value="Transferase(Phosphotransferase) domain 1"/>
    <property type="match status" value="1"/>
</dbReference>
<dbReference type="PROSITE" id="PS50011">
    <property type="entry name" value="PROTEIN_KINASE_DOM"/>
    <property type="match status" value="1"/>
</dbReference>
<dbReference type="GO" id="GO:0051754">
    <property type="term" value="P:meiotic sister chromatid cohesion, centromeric"/>
    <property type="evidence" value="ECO:0007669"/>
    <property type="project" value="TreeGrafter"/>
</dbReference>
<gene>
    <name evidence="8" type="ORF">CDD82_3242</name>
</gene>
<organism evidence="8 9">
    <name type="scientific">Ophiocordyceps australis</name>
    <dbReference type="NCBI Taxonomy" id="1399860"/>
    <lineage>
        <taxon>Eukaryota</taxon>
        <taxon>Fungi</taxon>
        <taxon>Dikarya</taxon>
        <taxon>Ascomycota</taxon>
        <taxon>Pezizomycotina</taxon>
        <taxon>Sordariomycetes</taxon>
        <taxon>Hypocreomycetidae</taxon>
        <taxon>Hypocreales</taxon>
        <taxon>Ophiocordycipitaceae</taxon>
        <taxon>Ophiocordyceps</taxon>
    </lineage>
</organism>
<dbReference type="Pfam" id="PF08171">
    <property type="entry name" value="Mad3_BUB1_II"/>
    <property type="match status" value="1"/>
</dbReference>
<dbReference type="GO" id="GO:0032991">
    <property type="term" value="C:protein-containing complex"/>
    <property type="evidence" value="ECO:0007669"/>
    <property type="project" value="UniProtKB-ARBA"/>
</dbReference>
<dbReference type="GO" id="GO:0004672">
    <property type="term" value="F:protein kinase activity"/>
    <property type="evidence" value="ECO:0007669"/>
    <property type="project" value="InterPro"/>
</dbReference>
<dbReference type="PROSITE" id="PS51489">
    <property type="entry name" value="BUB1_N"/>
    <property type="match status" value="1"/>
</dbReference>
<keyword evidence="3" id="KW-0995">Kinetochore</keyword>
<evidence type="ECO:0000259" key="6">
    <source>
        <dbReference type="PROSITE" id="PS50011"/>
    </source>
</evidence>
<evidence type="ECO:0000256" key="5">
    <source>
        <dbReference type="SAM" id="MobiDB-lite"/>
    </source>
</evidence>
<dbReference type="CDD" id="cd13981">
    <property type="entry name" value="STKc_Bub1_BubR1"/>
    <property type="match status" value="1"/>
</dbReference>
<evidence type="ECO:0008006" key="10">
    <source>
        <dbReference type="Google" id="ProtNLM"/>
    </source>
</evidence>
<name>A0A2C5ZFT8_9HYPO</name>
<dbReference type="GO" id="GO:0007094">
    <property type="term" value="P:mitotic spindle assembly checkpoint signaling"/>
    <property type="evidence" value="ECO:0007669"/>
    <property type="project" value="InterPro"/>
</dbReference>
<dbReference type="GO" id="GO:0000776">
    <property type="term" value="C:kinetochore"/>
    <property type="evidence" value="ECO:0007669"/>
    <property type="project" value="UniProtKB-KW"/>
</dbReference>
<dbReference type="PANTHER" id="PTHR14030">
    <property type="entry name" value="MITOTIC CHECKPOINT SERINE/THREONINE-PROTEIN KINASE BUB1"/>
    <property type="match status" value="1"/>
</dbReference>
<sequence length="1189" mass="131112">MAVSEKTVEFEAIEREKENIQPLPGGRSAKKLVELYSQSLLDKMSTRTVGGDTGRVNECIRAEYEAEVQNIGESDDPLDVFDRYVQWTLDAYPSAQVTPQSQLHTLLERATKTFIGSAQYKNDLRYLKLWLHYIHFFADAPRETYIFLSRHGIGYGLALFYEEYAAWLETEGKFCQAEEVYKAGIEREARPVQRLVRKFKEFEQRAEGQIRVVSDATSSPALPTTRPALAVKPDATCCAEPPLSRAANSASSRPAKSKIEVFCDGDAQPSALGSHDGASRGWETIDSLAGRKKENTMEPKPWVGQTLKVEGNKPTASTLIVYRDASQSLVNKVAIVPCKNQISIHAQTGKKECVFVDLAVIYPMPDEAGTELSFEEIVATNRGWLDYNWGEEGMGKESLVEKAPRQVLNEAAVEPRQAALAKVAIDEDRIMYDENGQVKEQPRARLAGRKKKLMEVNETQIIKAKLDSPLGRKLCRRSTSEATMTIHTRAATDDIYDIFNAPLKGEGVHGQEEESACDFLETDDDYTVDGTSRVVDEADTSDAESNGTGRLVGGDGGEVGDEQEDEDDESLDGRSVSEWSDFSTHKHIDSLCHEDGARATAGDGEEEADGQQVDEASVGGAAAKEQQCQGEASNGSHKDVVDQGPRTRTIYMPPPPQDCEVPTGPYKDAAEAAHDRLPFMTPITERTENSMDVEAEIGKRQCKTPSKEALDMVSLQSRLAEIVEEEQAAPRSALAQEKPAVQQPAVQKPCLAEEKQAAAPRGALVGKKKAANKRGPMITEKQCNPVDEGIRQEILSKTYPPLASCMGFFDHRPGKHQGGGEIRRFAKAMGRASKGGGDKTPVEVAVGFEDSATRYTVKREIGAGAYAPVYLVERQAQGGSAGLGNGGGGRRRLEALKMEWPPTAWEFHMMRLAHTRLGAQDRATASLSVAHELHLYDNEGFLLLPYYAHGTLLDVVNGFRAEAGGAMDEVLAMWLAVELLRSVEALHAKGVVHGDIKGDNCLLRLDDGPAPGTQWRADGSNGWAGRGLVLIDFGRAIDMRAFAPDVEFVADWKTTANDCAEMREGRPWTWQIDYYGLAGTLHCLLFGRYMETARCDDGGLGRTGRRYRIRESLKRYWQTQLWADCFDMLLNPAAHAAVPGNEERGAMPLLWSMRRVRESMERWLEENCERGVGLRGLVAKVEAQARSRK</sequence>
<dbReference type="InterPro" id="IPR012572">
    <property type="entry name" value="Mad3/Bub1_II"/>
</dbReference>
<evidence type="ECO:0000256" key="4">
    <source>
        <dbReference type="ARBA" id="ARBA00023328"/>
    </source>
</evidence>
<evidence type="ECO:0000256" key="1">
    <source>
        <dbReference type="ARBA" id="ARBA00004629"/>
    </source>
</evidence>
<dbReference type="Gene3D" id="1.25.40.430">
    <property type="match status" value="1"/>
</dbReference>
<feature type="domain" description="BUB1 N-terminal" evidence="7">
    <location>
        <begin position="64"/>
        <end position="224"/>
    </location>
</feature>
<evidence type="ECO:0000256" key="3">
    <source>
        <dbReference type="ARBA" id="ARBA00022838"/>
    </source>
</evidence>